<feature type="domain" description="Non-reducing end beta-L-arabinofuranosidase-like GH127 middle" evidence="2">
    <location>
        <begin position="418"/>
        <end position="512"/>
    </location>
</feature>
<sequence length="628" mass="68179">MEPRSGTLTPLAPGEVRVTGGFWHDLQRLNASTIIGHCLAWVERVGWLANFDRAADGSLEADHAGIEFVDSEVYKLLEAMAWEIGTDDEGELADTYRDLVNRVAAAQEEDGYLHTFFGRPGQRARFSDLEWGHELYCFGHLLQAAVARLRSGHDDQLPAVARRLADFLVVEFGETGRTAVGGHPEIEVALAEFGRATDTRTYIDLAATFVERRGHGLLAPIEHGQEYFQDDQPVRSGAVLHGHAVRALYLSAGAVDVGVEHDDEALVEAVEGQYVATLARRTYVTGGMGSHHRDEAFGDDFELPHDRAYAETCAAIGSVMVSWRLLLHSGKARYGDVIERTLLNAVLASPRRDGKAFFYSNTLHQRTPGLPPAEDSTSPRAQSSMRAPWFEVSCCPTNVARTLASAHLYFATRSDAGLQIHQFGDFTATAEVGGEELTVQIASAYPFEGDVVLKVIAAPSSPVEIALRVPAWAEAEATWSVNGDGLTVALGDGYLRVTGIVSADTGLLLSLPLTPRVVSPDPHIDDVRGQVAIERGPLVLALESIDLPDGVDTESVEIDLSSPIESTPTGARVTLRRRTDRELPWPYDGASTTDTDAGPAIVADMIPYARWANRGPSTMRVFLPTARP</sequence>
<name>A0A7Y9ZBI7_9MICO</name>
<protein>
    <recommendedName>
        <fullName evidence="6">Glycoside hydrolase family 127 protein</fullName>
    </recommendedName>
</protein>
<dbReference type="Pfam" id="PF20736">
    <property type="entry name" value="Glyco_hydro127M"/>
    <property type="match status" value="1"/>
</dbReference>
<evidence type="ECO:0000313" key="4">
    <source>
        <dbReference type="EMBL" id="NYI41810.1"/>
    </source>
</evidence>
<reference evidence="4 5" key="1">
    <citation type="submission" date="2020-07" db="EMBL/GenBank/DDBJ databases">
        <title>Sequencing the genomes of 1000 actinobacteria strains.</title>
        <authorList>
            <person name="Klenk H.-P."/>
        </authorList>
    </citation>
    <scope>NUCLEOTIDE SEQUENCE [LARGE SCALE GENOMIC DNA]</scope>
    <source>
        <strain evidence="4 5">DSM 19970</strain>
    </source>
</reference>
<evidence type="ECO:0000259" key="1">
    <source>
        <dbReference type="Pfam" id="PF07944"/>
    </source>
</evidence>
<dbReference type="AlphaFoldDB" id="A0A7Y9ZBI7"/>
<keyword evidence="5" id="KW-1185">Reference proteome</keyword>
<evidence type="ECO:0000259" key="2">
    <source>
        <dbReference type="Pfam" id="PF20736"/>
    </source>
</evidence>
<dbReference type="Pfam" id="PF20737">
    <property type="entry name" value="Glyco_hydro127C"/>
    <property type="match status" value="1"/>
</dbReference>
<dbReference type="EMBL" id="JACBZO010000001">
    <property type="protein sequence ID" value="NYI41810.1"/>
    <property type="molecule type" value="Genomic_DNA"/>
</dbReference>
<gene>
    <name evidence="4" type="ORF">BKA03_001929</name>
</gene>
<feature type="domain" description="Non-reducing end beta-L-arabinofuranosidase-like GH127 catalytic" evidence="1">
    <location>
        <begin position="15"/>
        <end position="406"/>
    </location>
</feature>
<accession>A0A7Y9ZBI7</accession>
<dbReference type="InterPro" id="IPR049049">
    <property type="entry name" value="Beta-AFase-like_GH127_C"/>
</dbReference>
<feature type="domain" description="Non-reducing end beta-L-arabinofuranosidase-like GH127 C-terminal" evidence="3">
    <location>
        <begin position="515"/>
        <end position="624"/>
    </location>
</feature>
<dbReference type="InterPro" id="IPR012878">
    <property type="entry name" value="Beta-AFase-like_GH127_cat"/>
</dbReference>
<dbReference type="InterPro" id="IPR049046">
    <property type="entry name" value="Beta-AFase-like_GH127_middle"/>
</dbReference>
<evidence type="ECO:0000259" key="3">
    <source>
        <dbReference type="Pfam" id="PF20737"/>
    </source>
</evidence>
<dbReference type="Pfam" id="PF07944">
    <property type="entry name" value="Beta-AFase-like_GH127_cat"/>
    <property type="match status" value="1"/>
</dbReference>
<dbReference type="PANTHER" id="PTHR43465:SF2">
    <property type="entry name" value="DUF1680 DOMAIN PROTEIN (AFU_ORTHOLOGUE AFUA_1G08910)"/>
    <property type="match status" value="1"/>
</dbReference>
<dbReference type="InterPro" id="IPR008928">
    <property type="entry name" value="6-hairpin_glycosidase_sf"/>
</dbReference>
<comment type="caution">
    <text evidence="4">The sequence shown here is derived from an EMBL/GenBank/DDBJ whole genome shotgun (WGS) entry which is preliminary data.</text>
</comment>
<evidence type="ECO:0000313" key="5">
    <source>
        <dbReference type="Proteomes" id="UP000547973"/>
    </source>
</evidence>
<dbReference type="SUPFAM" id="SSF48208">
    <property type="entry name" value="Six-hairpin glycosidases"/>
    <property type="match status" value="1"/>
</dbReference>
<organism evidence="4 5">
    <name type="scientific">Demequina lutea</name>
    <dbReference type="NCBI Taxonomy" id="431489"/>
    <lineage>
        <taxon>Bacteria</taxon>
        <taxon>Bacillati</taxon>
        <taxon>Actinomycetota</taxon>
        <taxon>Actinomycetes</taxon>
        <taxon>Micrococcales</taxon>
        <taxon>Demequinaceae</taxon>
        <taxon>Demequina</taxon>
    </lineage>
</organism>
<proteinExistence type="predicted"/>
<dbReference type="PANTHER" id="PTHR43465">
    <property type="entry name" value="DUF1680 DOMAIN PROTEIN (AFU_ORTHOLOGUE AFUA_1G08910)"/>
    <property type="match status" value="1"/>
</dbReference>
<dbReference type="GO" id="GO:0005975">
    <property type="term" value="P:carbohydrate metabolic process"/>
    <property type="evidence" value="ECO:0007669"/>
    <property type="project" value="InterPro"/>
</dbReference>
<dbReference type="Proteomes" id="UP000547973">
    <property type="component" value="Unassembled WGS sequence"/>
</dbReference>
<dbReference type="RefSeq" id="WP_308477973.1">
    <property type="nucleotide sequence ID" value="NZ_JACBZO010000001.1"/>
</dbReference>
<dbReference type="InterPro" id="IPR049174">
    <property type="entry name" value="Beta-AFase-like"/>
</dbReference>
<evidence type="ECO:0008006" key="6">
    <source>
        <dbReference type="Google" id="ProtNLM"/>
    </source>
</evidence>